<name>A0ACC2SP39_9FUNG</name>
<protein>
    <submittedName>
        <fullName evidence="1">Uncharacterized protein</fullName>
    </submittedName>
</protein>
<reference evidence="1" key="1">
    <citation type="submission" date="2022-04" db="EMBL/GenBank/DDBJ databases">
        <title>Genome of the entomopathogenic fungus Entomophthora muscae.</title>
        <authorList>
            <person name="Elya C."/>
            <person name="Lovett B.R."/>
            <person name="Lee E."/>
            <person name="Macias A.M."/>
            <person name="Hajek A.E."/>
            <person name="De Bivort B.L."/>
            <person name="Kasson M.T."/>
            <person name="De Fine Licht H.H."/>
            <person name="Stajich J.E."/>
        </authorList>
    </citation>
    <scope>NUCLEOTIDE SEQUENCE</scope>
    <source>
        <strain evidence="1">Berkeley</strain>
    </source>
</reference>
<accession>A0ACC2SP39</accession>
<dbReference type="Proteomes" id="UP001165960">
    <property type="component" value="Unassembled WGS sequence"/>
</dbReference>
<sequence length="240" mass="27352">MLRSMKLSFILVFGLTAVLGQYTGDKGNGGEKGIPQLQELLNRIQVTPKVNFTRDDYEKLGRKLTDSAAIADLMIKQAVDVDLSDLSVDAKDAENAIVLAAIEARNLLERRLINTFSGKAEMSEIDSTKAEMKLILDALFKVGTLDDKAAGRLVKYLDDHPYYLAGIKVAYVLEPELFEKDVLNYTTLFFEQANERDPELTHKLAKILNIVQDKYEVFPDDYYTKMKKTYVPKRNYRQRR</sequence>
<gene>
    <name evidence="1" type="ORF">DSO57_1034704</name>
</gene>
<proteinExistence type="predicted"/>
<organism evidence="1 2">
    <name type="scientific">Entomophthora muscae</name>
    <dbReference type="NCBI Taxonomy" id="34485"/>
    <lineage>
        <taxon>Eukaryota</taxon>
        <taxon>Fungi</taxon>
        <taxon>Fungi incertae sedis</taxon>
        <taxon>Zoopagomycota</taxon>
        <taxon>Entomophthoromycotina</taxon>
        <taxon>Entomophthoromycetes</taxon>
        <taxon>Entomophthorales</taxon>
        <taxon>Entomophthoraceae</taxon>
        <taxon>Entomophthora</taxon>
    </lineage>
</organism>
<comment type="caution">
    <text evidence="1">The sequence shown here is derived from an EMBL/GenBank/DDBJ whole genome shotgun (WGS) entry which is preliminary data.</text>
</comment>
<evidence type="ECO:0000313" key="1">
    <source>
        <dbReference type="EMBL" id="KAJ9064034.1"/>
    </source>
</evidence>
<evidence type="ECO:0000313" key="2">
    <source>
        <dbReference type="Proteomes" id="UP001165960"/>
    </source>
</evidence>
<dbReference type="EMBL" id="QTSX02004553">
    <property type="protein sequence ID" value="KAJ9064034.1"/>
    <property type="molecule type" value="Genomic_DNA"/>
</dbReference>
<keyword evidence="2" id="KW-1185">Reference proteome</keyword>